<evidence type="ECO:0000313" key="2">
    <source>
        <dbReference type="Proteomes" id="UP000784294"/>
    </source>
</evidence>
<gene>
    <name evidence="1" type="ORF">PXEA_LOCUS8903</name>
</gene>
<keyword evidence="2" id="KW-1185">Reference proteome</keyword>
<accession>A0A448WML5</accession>
<comment type="caution">
    <text evidence="1">The sequence shown here is derived from an EMBL/GenBank/DDBJ whole genome shotgun (WGS) entry which is preliminary data.</text>
</comment>
<reference evidence="1" key="1">
    <citation type="submission" date="2018-11" db="EMBL/GenBank/DDBJ databases">
        <authorList>
            <consortium name="Pathogen Informatics"/>
        </authorList>
    </citation>
    <scope>NUCLEOTIDE SEQUENCE</scope>
</reference>
<evidence type="ECO:0000313" key="1">
    <source>
        <dbReference type="EMBL" id="VEL15463.1"/>
    </source>
</evidence>
<dbReference type="EMBL" id="CAAALY010024687">
    <property type="protein sequence ID" value="VEL15463.1"/>
    <property type="molecule type" value="Genomic_DNA"/>
</dbReference>
<sequence>MFVCTLACMLANGRGFGLVRIQQTPANGVHGTQDDNLFVRTARVCSGDGGCWRMNCLQHVAQIGSGRREGQQYGGREMLASRPEA</sequence>
<name>A0A448WML5_9PLAT</name>
<proteinExistence type="predicted"/>
<dbReference type="Proteomes" id="UP000784294">
    <property type="component" value="Unassembled WGS sequence"/>
</dbReference>
<protein>
    <submittedName>
        <fullName evidence="1">Uncharacterized protein</fullName>
    </submittedName>
</protein>
<dbReference type="AlphaFoldDB" id="A0A448WML5"/>
<organism evidence="1 2">
    <name type="scientific">Protopolystoma xenopodis</name>
    <dbReference type="NCBI Taxonomy" id="117903"/>
    <lineage>
        <taxon>Eukaryota</taxon>
        <taxon>Metazoa</taxon>
        <taxon>Spiralia</taxon>
        <taxon>Lophotrochozoa</taxon>
        <taxon>Platyhelminthes</taxon>
        <taxon>Monogenea</taxon>
        <taxon>Polyopisthocotylea</taxon>
        <taxon>Polystomatidea</taxon>
        <taxon>Polystomatidae</taxon>
        <taxon>Protopolystoma</taxon>
    </lineage>
</organism>